<dbReference type="AlphaFoldDB" id="A0AAF0IME5"/>
<dbReference type="Proteomes" id="UP001219355">
    <property type="component" value="Chromosome 5"/>
</dbReference>
<evidence type="ECO:0000313" key="3">
    <source>
        <dbReference type="Proteomes" id="UP001219355"/>
    </source>
</evidence>
<organism evidence="2 3">
    <name type="scientific">Emydomyces testavorans</name>
    <dbReference type="NCBI Taxonomy" id="2070801"/>
    <lineage>
        <taxon>Eukaryota</taxon>
        <taxon>Fungi</taxon>
        <taxon>Dikarya</taxon>
        <taxon>Ascomycota</taxon>
        <taxon>Pezizomycotina</taxon>
        <taxon>Eurotiomycetes</taxon>
        <taxon>Eurotiomycetidae</taxon>
        <taxon>Onygenales</taxon>
        <taxon>Nannizziopsiaceae</taxon>
        <taxon>Emydomyces</taxon>
    </lineage>
</organism>
<name>A0AAF0IME5_9EURO</name>
<accession>A0AAF0IME5</accession>
<reference evidence="2" key="1">
    <citation type="submission" date="2023-03" db="EMBL/GenBank/DDBJ databases">
        <title>Emydomyces testavorans Genome Sequence.</title>
        <authorList>
            <person name="Hoyer L."/>
        </authorList>
    </citation>
    <scope>NUCLEOTIDE SEQUENCE</scope>
    <source>
        <strain evidence="2">16-2883</strain>
    </source>
</reference>
<feature type="compositionally biased region" description="Basic and acidic residues" evidence="1">
    <location>
        <begin position="127"/>
        <end position="146"/>
    </location>
</feature>
<proteinExistence type="predicted"/>
<evidence type="ECO:0000256" key="1">
    <source>
        <dbReference type="SAM" id="MobiDB-lite"/>
    </source>
</evidence>
<dbReference type="EMBL" id="CP120631">
    <property type="protein sequence ID" value="WEW61661.1"/>
    <property type="molecule type" value="Genomic_DNA"/>
</dbReference>
<sequence>MPTRGAVRLLAIKEPRLGGSNLEIESLQPGNVVGIEILEPGVNGMRRVELLARIIEAGLSQGVILAEKVESKDGSGCDIVEVRGIETEVRSAANGDGMNWSSRVVVVVVVVVRRSGGGGCRIFGAGDEERQASQEEDVAKELHEKR</sequence>
<protein>
    <submittedName>
        <fullName evidence="2">Uncharacterized protein</fullName>
    </submittedName>
</protein>
<evidence type="ECO:0000313" key="2">
    <source>
        <dbReference type="EMBL" id="WEW61661.1"/>
    </source>
</evidence>
<keyword evidence="3" id="KW-1185">Reference proteome</keyword>
<feature type="region of interest" description="Disordered" evidence="1">
    <location>
        <begin position="126"/>
        <end position="146"/>
    </location>
</feature>
<gene>
    <name evidence="2" type="ORF">PRK78_007153</name>
</gene>